<dbReference type="PROSITE" id="PS00855">
    <property type="entry name" value="SPASE_II"/>
    <property type="match status" value="1"/>
</dbReference>
<gene>
    <name evidence="9" type="primary">lspA</name>
    <name evidence="13" type="ORF">EHV23_05735</name>
</gene>
<feature type="transmembrane region" description="Helical" evidence="9">
    <location>
        <begin position="90"/>
        <end position="110"/>
    </location>
</feature>
<evidence type="ECO:0000256" key="9">
    <source>
        <dbReference type="HAMAP-Rule" id="MF_00161"/>
    </source>
</evidence>
<dbReference type="NCBIfam" id="TIGR00077">
    <property type="entry name" value="lspA"/>
    <property type="match status" value="1"/>
</dbReference>
<keyword evidence="13" id="KW-0449">Lipoprotein</keyword>
<keyword evidence="4 9" id="KW-0812">Transmembrane</keyword>
<dbReference type="OrthoDB" id="9810259at2"/>
<comment type="subcellular location">
    <subcellularLocation>
        <location evidence="9">Cell membrane</location>
        <topology evidence="9">Multi-pass membrane protein</topology>
    </subcellularLocation>
</comment>
<feature type="transmembrane region" description="Helical" evidence="9">
    <location>
        <begin position="116"/>
        <end position="136"/>
    </location>
</feature>
<evidence type="ECO:0000256" key="3">
    <source>
        <dbReference type="ARBA" id="ARBA00022670"/>
    </source>
</evidence>
<evidence type="ECO:0000256" key="12">
    <source>
        <dbReference type="SAM" id="MobiDB-lite"/>
    </source>
</evidence>
<dbReference type="Proteomes" id="UP000270261">
    <property type="component" value="Unassembled WGS sequence"/>
</dbReference>
<dbReference type="PRINTS" id="PR00781">
    <property type="entry name" value="LIPOSIGPTASE"/>
</dbReference>
<keyword evidence="5 9" id="KW-0064">Aspartyl protease</keyword>
<feature type="transmembrane region" description="Helical" evidence="9">
    <location>
        <begin position="57"/>
        <end position="78"/>
    </location>
</feature>
<dbReference type="GO" id="GO:0006508">
    <property type="term" value="P:proteolysis"/>
    <property type="evidence" value="ECO:0007669"/>
    <property type="project" value="UniProtKB-KW"/>
</dbReference>
<evidence type="ECO:0000256" key="2">
    <source>
        <dbReference type="ARBA" id="ARBA00022475"/>
    </source>
</evidence>
<feature type="region of interest" description="Disordered" evidence="12">
    <location>
        <begin position="1"/>
        <end position="50"/>
    </location>
</feature>
<feature type="transmembrane region" description="Helical" evidence="9">
    <location>
        <begin position="143"/>
        <end position="161"/>
    </location>
</feature>
<proteinExistence type="inferred from homology"/>
<dbReference type="EMBL" id="RRUE01000001">
    <property type="protein sequence ID" value="RRN45656.1"/>
    <property type="molecule type" value="Genomic_DNA"/>
</dbReference>
<feature type="compositionally biased region" description="Low complexity" evidence="12">
    <location>
        <begin position="13"/>
        <end position="41"/>
    </location>
</feature>
<keyword evidence="8 9" id="KW-0472">Membrane</keyword>
<comment type="caution">
    <text evidence="13">The sequence shown here is derived from an EMBL/GenBank/DDBJ whole genome shotgun (WGS) entry which is preliminary data.</text>
</comment>
<dbReference type="HAMAP" id="MF_00161">
    <property type="entry name" value="LspA"/>
    <property type="match status" value="1"/>
</dbReference>
<protein>
    <recommendedName>
        <fullName evidence="9">Lipoprotein signal peptidase</fullName>
        <ecNumber evidence="9">3.4.23.36</ecNumber>
    </recommendedName>
    <alternativeName>
        <fullName evidence="9">Prolipoprotein signal peptidase</fullName>
    </alternativeName>
    <alternativeName>
        <fullName evidence="9">Signal peptidase II</fullName>
        <shortName evidence="9">SPase II</shortName>
    </alternativeName>
</protein>
<dbReference type="PANTHER" id="PTHR33695">
    <property type="entry name" value="LIPOPROTEIN SIGNAL PEPTIDASE"/>
    <property type="match status" value="1"/>
</dbReference>
<keyword evidence="3 9" id="KW-0645">Protease</keyword>
<evidence type="ECO:0000256" key="5">
    <source>
        <dbReference type="ARBA" id="ARBA00022750"/>
    </source>
</evidence>
<dbReference type="AlphaFoldDB" id="A0A3R8LPZ1"/>
<evidence type="ECO:0000256" key="1">
    <source>
        <dbReference type="ARBA" id="ARBA00006139"/>
    </source>
</evidence>
<dbReference type="GO" id="GO:0005886">
    <property type="term" value="C:plasma membrane"/>
    <property type="evidence" value="ECO:0007669"/>
    <property type="project" value="UniProtKB-SubCell"/>
</dbReference>
<evidence type="ECO:0000256" key="11">
    <source>
        <dbReference type="RuleBase" id="RU004181"/>
    </source>
</evidence>
<dbReference type="EC" id="3.4.23.36" evidence="9"/>
<evidence type="ECO:0000256" key="8">
    <source>
        <dbReference type="ARBA" id="ARBA00023136"/>
    </source>
</evidence>
<sequence length="215" mass="22322">MTEPSSTGNSRQTAAPAGPAGPTGSAGPAAPAAGPARHAGPGTPGTPAPGPEATGAVWPYLLMALVVIVLDQISKYAIIGRFAYAERLPVIDGFFDLTLLYNPGAAFSFLAGHSGWQRWFFAGIAVVASVVLISLLRSQRGQPMFSTALGLILGGAIGNLIDRLVLGHVTDFLLFYQGSWAFPAFNLADCAITLGAALLILSEVLPWFGSRRKTG</sequence>
<organism evidence="13 14">
    <name type="scientific">Lautropia dentalis</name>
    <dbReference type="NCBI Taxonomy" id="2490857"/>
    <lineage>
        <taxon>Bacteria</taxon>
        <taxon>Pseudomonadati</taxon>
        <taxon>Pseudomonadota</taxon>
        <taxon>Betaproteobacteria</taxon>
        <taxon>Burkholderiales</taxon>
        <taxon>Burkholderiaceae</taxon>
        <taxon>Lautropia</taxon>
    </lineage>
</organism>
<comment type="similarity">
    <text evidence="1 9 11">Belongs to the peptidase A8 family.</text>
</comment>
<keyword evidence="7 9" id="KW-1133">Transmembrane helix</keyword>
<feature type="active site" evidence="9">
    <location>
        <position position="189"/>
    </location>
</feature>
<evidence type="ECO:0000256" key="4">
    <source>
        <dbReference type="ARBA" id="ARBA00022692"/>
    </source>
</evidence>
<dbReference type="PANTHER" id="PTHR33695:SF1">
    <property type="entry name" value="LIPOPROTEIN SIGNAL PEPTIDASE"/>
    <property type="match status" value="1"/>
</dbReference>
<evidence type="ECO:0000313" key="13">
    <source>
        <dbReference type="EMBL" id="RRN45656.1"/>
    </source>
</evidence>
<reference evidence="13 14" key="1">
    <citation type="submission" date="2018-11" db="EMBL/GenBank/DDBJ databases">
        <title>Genome sequencing of Lautropia sp. KCOM 2505 (= ChDC F240).</title>
        <authorList>
            <person name="Kook J.-K."/>
            <person name="Park S.-N."/>
            <person name="Lim Y.K."/>
        </authorList>
    </citation>
    <scope>NUCLEOTIDE SEQUENCE [LARGE SCALE GENOMIC DNA]</scope>
    <source>
        <strain evidence="13 14">KCOM 2505</strain>
    </source>
</reference>
<feature type="active site" evidence="9">
    <location>
        <position position="171"/>
    </location>
</feature>
<keyword evidence="6 9" id="KW-0378">Hydrolase</keyword>
<dbReference type="InterPro" id="IPR001872">
    <property type="entry name" value="Peptidase_A8"/>
</dbReference>
<accession>A0A3R8LPZ1</accession>
<feature type="compositionally biased region" description="Polar residues" evidence="12">
    <location>
        <begin position="1"/>
        <end position="12"/>
    </location>
</feature>
<feature type="transmembrane region" description="Helical" evidence="9">
    <location>
        <begin position="181"/>
        <end position="205"/>
    </location>
</feature>
<dbReference type="GO" id="GO:0004190">
    <property type="term" value="F:aspartic-type endopeptidase activity"/>
    <property type="evidence" value="ECO:0007669"/>
    <property type="project" value="UniProtKB-UniRule"/>
</dbReference>
<comment type="catalytic activity">
    <reaction evidence="9 10">
        <text>Release of signal peptides from bacterial membrane prolipoproteins. Hydrolyzes -Xaa-Yaa-Zaa-|-(S,diacylglyceryl)Cys-, in which Xaa is hydrophobic (preferably Leu), and Yaa (Ala or Ser) and Zaa (Gly or Ala) have small, neutral side chains.</text>
        <dbReference type="EC" id="3.4.23.36"/>
    </reaction>
</comment>
<evidence type="ECO:0000256" key="10">
    <source>
        <dbReference type="RuleBase" id="RU000594"/>
    </source>
</evidence>
<keyword evidence="14" id="KW-1185">Reference proteome</keyword>
<comment type="pathway">
    <text evidence="9">Protein modification; lipoprotein biosynthesis (signal peptide cleavage).</text>
</comment>
<keyword evidence="2 9" id="KW-1003">Cell membrane</keyword>
<dbReference type="UniPathway" id="UPA00665"/>
<dbReference type="Pfam" id="PF01252">
    <property type="entry name" value="Peptidase_A8"/>
    <property type="match status" value="1"/>
</dbReference>
<evidence type="ECO:0000256" key="7">
    <source>
        <dbReference type="ARBA" id="ARBA00022989"/>
    </source>
</evidence>
<evidence type="ECO:0000256" key="6">
    <source>
        <dbReference type="ARBA" id="ARBA00022801"/>
    </source>
</evidence>
<evidence type="ECO:0000313" key="14">
    <source>
        <dbReference type="Proteomes" id="UP000270261"/>
    </source>
</evidence>
<name>A0A3R8LPZ1_9BURK</name>
<comment type="function">
    <text evidence="9 10">This protein specifically catalyzes the removal of signal peptides from prolipoproteins.</text>
</comment>